<dbReference type="PANTHER" id="PTHR28022:SF1">
    <property type="entry name" value="GPI MANNOSYLTRANSFERASE 2 SUBUNIT PGA1"/>
    <property type="match status" value="1"/>
</dbReference>
<keyword evidence="1" id="KW-0812">Transmembrane</keyword>
<gene>
    <name evidence="3" type="ORF">N7469_004948</name>
</gene>
<dbReference type="GO" id="GO:0000030">
    <property type="term" value="F:mannosyltransferase activity"/>
    <property type="evidence" value="ECO:0007669"/>
    <property type="project" value="TreeGrafter"/>
</dbReference>
<dbReference type="PANTHER" id="PTHR28022">
    <property type="entry name" value="GPI MANNOSYLTRANSFERASE 2 SUBUNIT PGA1"/>
    <property type="match status" value="1"/>
</dbReference>
<protein>
    <submittedName>
        <fullName evidence="3">Uncharacterized protein</fullName>
    </submittedName>
</protein>
<keyword evidence="1" id="KW-0472">Membrane</keyword>
<dbReference type="GO" id="GO:0031501">
    <property type="term" value="C:mannosyltransferase complex"/>
    <property type="evidence" value="ECO:0007669"/>
    <property type="project" value="TreeGrafter"/>
</dbReference>
<reference evidence="3" key="2">
    <citation type="journal article" date="2023" name="IMA Fungus">
        <title>Comparative genomic study of the Penicillium genus elucidates a diverse pangenome and 15 lateral gene transfer events.</title>
        <authorList>
            <person name="Petersen C."/>
            <person name="Sorensen T."/>
            <person name="Nielsen M.R."/>
            <person name="Sondergaard T.E."/>
            <person name="Sorensen J.L."/>
            <person name="Fitzpatrick D.A."/>
            <person name="Frisvad J.C."/>
            <person name="Nielsen K.L."/>
        </authorList>
    </citation>
    <scope>NUCLEOTIDE SEQUENCE</scope>
    <source>
        <strain evidence="3">IBT 23319</strain>
    </source>
</reference>
<dbReference type="GO" id="GO:0006506">
    <property type="term" value="P:GPI anchor biosynthetic process"/>
    <property type="evidence" value="ECO:0007669"/>
    <property type="project" value="TreeGrafter"/>
</dbReference>
<proteinExistence type="predicted"/>
<reference evidence="3" key="1">
    <citation type="submission" date="2022-11" db="EMBL/GenBank/DDBJ databases">
        <authorList>
            <person name="Petersen C."/>
        </authorList>
    </citation>
    <scope>NUCLEOTIDE SEQUENCE</scope>
    <source>
        <strain evidence="3">IBT 23319</strain>
    </source>
</reference>
<sequence>MHLHIVFYYLLFSIVNIHIAHANVEKTIFLAPQASTIPSEESDLDDLGLERLSPDAPVVRTQLNASFPTNDAPSGTESWFFLENLNPGQRYEVRVCWLATQPTSFTLTTYPLQTVIEDSTLLSSLSIFSTSRLSTLDTRLQTNAIRRSPAKADPAPSTDSVLFLRVNAAADYFTTDEALMDNLSAVTVDLILDPFVLNGFPRSLIPTAGWISVVAVVAVFIAKWVTSELGRVIDDARREGEEEKKDKKE</sequence>
<dbReference type="Proteomes" id="UP001147733">
    <property type="component" value="Unassembled WGS sequence"/>
</dbReference>
<feature type="signal peptide" evidence="2">
    <location>
        <begin position="1"/>
        <end position="22"/>
    </location>
</feature>
<evidence type="ECO:0000313" key="4">
    <source>
        <dbReference type="Proteomes" id="UP001147733"/>
    </source>
</evidence>
<accession>A0A9W9TR14</accession>
<dbReference type="InterPro" id="IPR019433">
    <property type="entry name" value="GPI_ManTrfase_II_coact_Pga1"/>
</dbReference>
<evidence type="ECO:0000256" key="1">
    <source>
        <dbReference type="SAM" id="Phobius"/>
    </source>
</evidence>
<feature type="transmembrane region" description="Helical" evidence="1">
    <location>
        <begin position="204"/>
        <end position="222"/>
    </location>
</feature>
<evidence type="ECO:0000313" key="3">
    <source>
        <dbReference type="EMBL" id="KAJ5235780.1"/>
    </source>
</evidence>
<organism evidence="3 4">
    <name type="scientific">Penicillium citrinum</name>
    <dbReference type="NCBI Taxonomy" id="5077"/>
    <lineage>
        <taxon>Eukaryota</taxon>
        <taxon>Fungi</taxon>
        <taxon>Dikarya</taxon>
        <taxon>Ascomycota</taxon>
        <taxon>Pezizomycotina</taxon>
        <taxon>Eurotiomycetes</taxon>
        <taxon>Eurotiomycetidae</taxon>
        <taxon>Eurotiales</taxon>
        <taxon>Aspergillaceae</taxon>
        <taxon>Penicillium</taxon>
    </lineage>
</organism>
<dbReference type="OrthoDB" id="3360032at2759"/>
<dbReference type="GO" id="GO:0005789">
    <property type="term" value="C:endoplasmic reticulum membrane"/>
    <property type="evidence" value="ECO:0007669"/>
    <property type="project" value="TreeGrafter"/>
</dbReference>
<feature type="chain" id="PRO_5040855721" evidence="2">
    <location>
        <begin position="23"/>
        <end position="249"/>
    </location>
</feature>
<dbReference type="RefSeq" id="XP_056503280.1">
    <property type="nucleotide sequence ID" value="XM_056643868.1"/>
</dbReference>
<keyword evidence="2" id="KW-0732">Signal</keyword>
<comment type="caution">
    <text evidence="3">The sequence shown here is derived from an EMBL/GenBank/DDBJ whole genome shotgun (WGS) entry which is preliminary data.</text>
</comment>
<dbReference type="AlphaFoldDB" id="A0A9W9TR14"/>
<keyword evidence="4" id="KW-1185">Reference proteome</keyword>
<name>A0A9W9TR14_PENCI</name>
<keyword evidence="1" id="KW-1133">Transmembrane helix</keyword>
<dbReference type="EMBL" id="JAPQKT010000003">
    <property type="protein sequence ID" value="KAJ5235780.1"/>
    <property type="molecule type" value="Genomic_DNA"/>
</dbReference>
<feature type="non-terminal residue" evidence="3">
    <location>
        <position position="1"/>
    </location>
</feature>
<dbReference type="GeneID" id="81383035"/>
<evidence type="ECO:0000256" key="2">
    <source>
        <dbReference type="SAM" id="SignalP"/>
    </source>
</evidence>